<feature type="domain" description="Transposase for insertion sequence element IS21-like C-terminal" evidence="1">
    <location>
        <begin position="94"/>
        <end position="160"/>
    </location>
</feature>
<dbReference type="PANTHER" id="PTHR35004">
    <property type="entry name" value="TRANSPOSASE RV3428C-RELATED"/>
    <property type="match status" value="1"/>
</dbReference>
<comment type="caution">
    <text evidence="2">The sequence shown here is derived from an EMBL/GenBank/DDBJ whole genome shotgun (WGS) entry which is preliminary data.</text>
</comment>
<evidence type="ECO:0000259" key="1">
    <source>
        <dbReference type="Pfam" id="PF22483"/>
    </source>
</evidence>
<feature type="non-terminal residue" evidence="2">
    <location>
        <position position="1"/>
    </location>
</feature>
<protein>
    <submittedName>
        <fullName evidence="2">Integrase catalytic region</fullName>
    </submittedName>
</protein>
<name>T0Z278_9ZZZZ</name>
<evidence type="ECO:0000313" key="2">
    <source>
        <dbReference type="EMBL" id="EQD42056.1"/>
    </source>
</evidence>
<reference evidence="2" key="1">
    <citation type="submission" date="2013-08" db="EMBL/GenBank/DDBJ databases">
        <authorList>
            <person name="Mendez C."/>
            <person name="Richter M."/>
            <person name="Ferrer M."/>
            <person name="Sanchez J."/>
        </authorList>
    </citation>
    <scope>NUCLEOTIDE SEQUENCE</scope>
</reference>
<reference evidence="2" key="2">
    <citation type="journal article" date="2014" name="ISME J.">
        <title>Microbial stratification in low pH oxic and suboxic macroscopic growths along an acid mine drainage.</title>
        <authorList>
            <person name="Mendez-Garcia C."/>
            <person name="Mesa V."/>
            <person name="Sprenger R.R."/>
            <person name="Richter M."/>
            <person name="Diez M.S."/>
            <person name="Solano J."/>
            <person name="Bargiela R."/>
            <person name="Golyshina O.V."/>
            <person name="Manteca A."/>
            <person name="Ramos J.L."/>
            <person name="Gallego J.R."/>
            <person name="Llorente I."/>
            <person name="Martins Dos Santos V.A."/>
            <person name="Jensen O.N."/>
            <person name="Pelaez A.I."/>
            <person name="Sanchez J."/>
            <person name="Ferrer M."/>
        </authorList>
    </citation>
    <scope>NUCLEOTIDE SEQUENCE</scope>
</reference>
<accession>T0Z278</accession>
<proteinExistence type="predicted"/>
<dbReference type="EMBL" id="AUZY01009411">
    <property type="protein sequence ID" value="EQD42056.1"/>
    <property type="molecule type" value="Genomic_DNA"/>
</dbReference>
<dbReference type="Pfam" id="PF22483">
    <property type="entry name" value="Mu-transpos_C_2"/>
    <property type="match status" value="1"/>
</dbReference>
<sequence>EIARPFEELAAHYEMAVIPARSKKPKDKAKVENEVGHVERSILAALRHRQFFSLEELNKDILKRLEILNTTAFQKRPESRKSLWEEEKASLQPLPQSRYEYGLWKWVKVHPDSHIDFERHFYSVPCEYVHQKVELRATAHVVEIFHQGKRIASHQRSLLPGGFTTVIEHLPASQQAYTAQQTPEYYLEKGLAIGPCMEELMLSIMAKRKYKEQAFRSCLGILSLEKSYGKERLETAAKRALLLGSFSYKSIKSILDKGLDQLPYLLPLLHEPILHENLRGATYYDEQEEIR</sequence>
<organism evidence="2">
    <name type="scientific">mine drainage metagenome</name>
    <dbReference type="NCBI Taxonomy" id="410659"/>
    <lineage>
        <taxon>unclassified sequences</taxon>
        <taxon>metagenomes</taxon>
        <taxon>ecological metagenomes</taxon>
    </lineage>
</organism>
<dbReference type="PANTHER" id="PTHR35004:SF8">
    <property type="entry name" value="TRANSPOSASE RV3428C-RELATED"/>
    <property type="match status" value="1"/>
</dbReference>
<dbReference type="AlphaFoldDB" id="T0Z278"/>
<dbReference type="InterPro" id="IPR054353">
    <property type="entry name" value="IstA-like_C"/>
</dbReference>
<gene>
    <name evidence="2" type="ORF">B1B_14229</name>
</gene>